<feature type="domain" description="Rho-GAP" evidence="2">
    <location>
        <begin position="58"/>
        <end position="248"/>
    </location>
</feature>
<sequence>MPDTQQKYLRHSHPDDVRFQRNCGEEEVAEEEAMRKSVSPLPGNEGEGSASTARVFGVPLEEVTRAHTVSGHEVPALVKHIVDYIEEHGQLDLEGLFLVNGNAERVDWLRQRYDSGEEVELEKEADLASAVSLLRLFLQELPEPVIPTALQGHILQLYQDYSNEEELCRNLKYLLQQLPHVNYGLLRFLCRFLASVASLQPDSWTVGALAAVFGPDIFHLSAEREDIQDQESVSRVLAELLDNQEGLFDSEDDDVSTTNDYSSINEQKSRAICKHTSTLIHVSYVRGQKSGRFGGGRGWGEEAVRKAGGEMSRGRDEELVMT</sequence>
<evidence type="ECO:0000313" key="4">
    <source>
        <dbReference type="Proteomes" id="UP000250572"/>
    </source>
</evidence>
<dbReference type="PANTHER" id="PTHR15904">
    <property type="entry name" value="FAM13"/>
    <property type="match status" value="1"/>
</dbReference>
<proteinExistence type="predicted"/>
<gene>
    <name evidence="3" type="ORF">CCH79_00005524</name>
</gene>
<evidence type="ECO:0000313" key="3">
    <source>
        <dbReference type="EMBL" id="PWA18604.1"/>
    </source>
</evidence>
<evidence type="ECO:0000259" key="2">
    <source>
        <dbReference type="PROSITE" id="PS50238"/>
    </source>
</evidence>
<comment type="caution">
    <text evidence="3">The sequence shown here is derived from an EMBL/GenBank/DDBJ whole genome shotgun (WGS) entry which is preliminary data.</text>
</comment>
<organism evidence="3 4">
    <name type="scientific">Gambusia affinis</name>
    <name type="common">Western mosquitofish</name>
    <name type="synonym">Heterandria affinis</name>
    <dbReference type="NCBI Taxonomy" id="33528"/>
    <lineage>
        <taxon>Eukaryota</taxon>
        <taxon>Metazoa</taxon>
        <taxon>Chordata</taxon>
        <taxon>Craniata</taxon>
        <taxon>Vertebrata</taxon>
        <taxon>Euteleostomi</taxon>
        <taxon>Actinopterygii</taxon>
        <taxon>Neopterygii</taxon>
        <taxon>Teleostei</taxon>
        <taxon>Neoteleostei</taxon>
        <taxon>Acanthomorphata</taxon>
        <taxon>Ovalentaria</taxon>
        <taxon>Atherinomorphae</taxon>
        <taxon>Cyprinodontiformes</taxon>
        <taxon>Poeciliidae</taxon>
        <taxon>Poeciliinae</taxon>
        <taxon>Gambusia</taxon>
    </lineage>
</organism>
<dbReference type="PROSITE" id="PS50238">
    <property type="entry name" value="RHOGAP"/>
    <property type="match status" value="1"/>
</dbReference>
<dbReference type="InterPro" id="IPR000198">
    <property type="entry name" value="RhoGAP_dom"/>
</dbReference>
<dbReference type="SUPFAM" id="SSF48350">
    <property type="entry name" value="GTPase activation domain, GAP"/>
    <property type="match status" value="1"/>
</dbReference>
<accession>A0A315V6J7</accession>
<dbReference type="AlphaFoldDB" id="A0A315V6J7"/>
<dbReference type="InterPro" id="IPR039102">
    <property type="entry name" value="FAM13"/>
</dbReference>
<protein>
    <recommendedName>
        <fullName evidence="2">Rho-GAP domain-containing protein</fullName>
    </recommendedName>
</protein>
<dbReference type="InterPro" id="IPR008936">
    <property type="entry name" value="Rho_GTPase_activation_prot"/>
</dbReference>
<reference evidence="3 4" key="1">
    <citation type="journal article" date="2018" name="G3 (Bethesda)">
        <title>A High-Quality Reference Genome for the Invasive Mosquitofish Gambusia affinis Using a Chicago Library.</title>
        <authorList>
            <person name="Hoffberg S.L."/>
            <person name="Troendle N.J."/>
            <person name="Glenn T.C."/>
            <person name="Mahmud O."/>
            <person name="Louha S."/>
            <person name="Chalopin D."/>
            <person name="Bennetzen J.L."/>
            <person name="Mauricio R."/>
        </authorList>
    </citation>
    <scope>NUCLEOTIDE SEQUENCE [LARGE SCALE GENOMIC DNA]</scope>
    <source>
        <strain evidence="3">NE01/NJP1002.9</strain>
        <tissue evidence="3">Muscle</tissue>
    </source>
</reference>
<dbReference type="Gene3D" id="1.10.555.10">
    <property type="entry name" value="Rho GTPase activation protein"/>
    <property type="match status" value="1"/>
</dbReference>
<name>A0A315V6J7_GAMAF</name>
<dbReference type="PANTHER" id="PTHR15904:SF16">
    <property type="entry name" value="PROTEIN FAM13B"/>
    <property type="match status" value="1"/>
</dbReference>
<dbReference type="STRING" id="33528.ENSGAFP00000024905"/>
<dbReference type="Proteomes" id="UP000250572">
    <property type="component" value="Unassembled WGS sequence"/>
</dbReference>
<dbReference type="EMBL" id="NHOQ01002284">
    <property type="protein sequence ID" value="PWA18604.1"/>
    <property type="molecule type" value="Genomic_DNA"/>
</dbReference>
<dbReference type="SMART" id="SM00324">
    <property type="entry name" value="RhoGAP"/>
    <property type="match status" value="1"/>
</dbReference>
<keyword evidence="4" id="KW-1185">Reference proteome</keyword>
<feature type="region of interest" description="Disordered" evidence="1">
    <location>
        <begin position="1"/>
        <end position="50"/>
    </location>
</feature>
<evidence type="ECO:0000256" key="1">
    <source>
        <dbReference type="SAM" id="MobiDB-lite"/>
    </source>
</evidence>
<dbReference type="Pfam" id="PF00620">
    <property type="entry name" value="RhoGAP"/>
    <property type="match status" value="1"/>
</dbReference>
<dbReference type="GO" id="GO:0007165">
    <property type="term" value="P:signal transduction"/>
    <property type="evidence" value="ECO:0007669"/>
    <property type="project" value="InterPro"/>
</dbReference>